<sequence>MCMTMWTSASGDGAAACCYRPAMSDEPRPVPPSHLLEAALYAEDLEAAEAFFTGVLGLDVVVRVPGRHVFFRCGTGVLLVFDPRATAQPPKNPDLPVPPHGAQGPGHACLAVDGAALDAWRAHLEAAGVEIEADFRWPTGARSIYIRDPAGNSLELAEPRLWM</sequence>
<dbReference type="InterPro" id="IPR004360">
    <property type="entry name" value="Glyas_Fos-R_dOase_dom"/>
</dbReference>
<dbReference type="PROSITE" id="PS51819">
    <property type="entry name" value="VOC"/>
    <property type="match status" value="1"/>
</dbReference>
<dbReference type="SUPFAM" id="SSF54593">
    <property type="entry name" value="Glyoxalase/Bleomycin resistance protein/Dihydroxybiphenyl dioxygenase"/>
    <property type="match status" value="1"/>
</dbReference>
<dbReference type="InterPro" id="IPR050383">
    <property type="entry name" value="GlyoxalaseI/FosfomycinResist"/>
</dbReference>
<name>A0A1I1Y667_9RHOB</name>
<dbReference type="GO" id="GO:0051213">
    <property type="term" value="F:dioxygenase activity"/>
    <property type="evidence" value="ECO:0007669"/>
    <property type="project" value="UniProtKB-KW"/>
</dbReference>
<dbReference type="InterPro" id="IPR037523">
    <property type="entry name" value="VOC_core"/>
</dbReference>
<dbReference type="AlphaFoldDB" id="A0A1I1Y667"/>
<dbReference type="EMBL" id="FOMS01000006">
    <property type="protein sequence ID" value="SFE13320.1"/>
    <property type="molecule type" value="Genomic_DNA"/>
</dbReference>
<keyword evidence="3" id="KW-1185">Reference proteome</keyword>
<dbReference type="Gene3D" id="3.10.180.10">
    <property type="entry name" value="2,3-Dihydroxybiphenyl 1,2-Dioxygenase, domain 1"/>
    <property type="match status" value="1"/>
</dbReference>
<dbReference type="Proteomes" id="UP000325289">
    <property type="component" value="Unassembled WGS sequence"/>
</dbReference>
<reference evidence="2 3" key="1">
    <citation type="submission" date="2016-10" db="EMBL/GenBank/DDBJ databases">
        <authorList>
            <person name="Varghese N."/>
            <person name="Submissions S."/>
        </authorList>
    </citation>
    <scope>NUCLEOTIDE SEQUENCE [LARGE SCALE GENOMIC DNA]</scope>
    <source>
        <strain evidence="3">YIM D21,KCTC 23444,ACCC 10710</strain>
    </source>
</reference>
<evidence type="ECO:0000313" key="3">
    <source>
        <dbReference type="Proteomes" id="UP000325289"/>
    </source>
</evidence>
<accession>A0A1I1Y667</accession>
<organism evidence="2 3">
    <name type="scientific">Roseivivax sediminis</name>
    <dbReference type="NCBI Taxonomy" id="936889"/>
    <lineage>
        <taxon>Bacteria</taxon>
        <taxon>Pseudomonadati</taxon>
        <taxon>Pseudomonadota</taxon>
        <taxon>Alphaproteobacteria</taxon>
        <taxon>Rhodobacterales</taxon>
        <taxon>Roseobacteraceae</taxon>
        <taxon>Roseivivax</taxon>
    </lineage>
</organism>
<evidence type="ECO:0000313" key="2">
    <source>
        <dbReference type="EMBL" id="SFE13320.1"/>
    </source>
</evidence>
<keyword evidence="2" id="KW-0223">Dioxygenase</keyword>
<protein>
    <submittedName>
        <fullName evidence="2">Catechol 2,3-dioxygenase</fullName>
    </submittedName>
</protein>
<dbReference type="PANTHER" id="PTHR21366:SF22">
    <property type="entry name" value="VOC DOMAIN-CONTAINING PROTEIN"/>
    <property type="match status" value="1"/>
</dbReference>
<feature type="domain" description="VOC" evidence="1">
    <location>
        <begin position="34"/>
        <end position="159"/>
    </location>
</feature>
<evidence type="ECO:0000259" key="1">
    <source>
        <dbReference type="PROSITE" id="PS51819"/>
    </source>
</evidence>
<dbReference type="InterPro" id="IPR029068">
    <property type="entry name" value="Glyas_Bleomycin-R_OHBP_Dase"/>
</dbReference>
<dbReference type="Pfam" id="PF00903">
    <property type="entry name" value="Glyoxalase"/>
    <property type="match status" value="1"/>
</dbReference>
<gene>
    <name evidence="2" type="ORF">SAMN04515678_106241</name>
</gene>
<keyword evidence="2" id="KW-0560">Oxidoreductase</keyword>
<dbReference type="PANTHER" id="PTHR21366">
    <property type="entry name" value="GLYOXALASE FAMILY PROTEIN"/>
    <property type="match status" value="1"/>
</dbReference>
<proteinExistence type="predicted"/>